<reference evidence="2 3" key="1">
    <citation type="submission" date="2019-06" db="EMBL/GenBank/DDBJ databases">
        <title>Sequencing the genomes of 1000 actinobacteria strains.</title>
        <authorList>
            <person name="Klenk H.-P."/>
        </authorList>
    </citation>
    <scope>NUCLEOTIDE SEQUENCE [LARGE SCALE GENOMIC DNA]</scope>
    <source>
        <strain evidence="2 3">DSM 44826</strain>
    </source>
</reference>
<dbReference type="AlphaFoldDB" id="A0A561S9H1"/>
<dbReference type="RefSeq" id="WP_246214256.1">
    <property type="nucleotide sequence ID" value="NZ_BAAAMZ010000023.1"/>
</dbReference>
<protein>
    <submittedName>
        <fullName evidence="2">Uncharacterized protein</fullName>
    </submittedName>
</protein>
<organism evidence="2 3">
    <name type="scientific">Kitasatospora viridis</name>
    <dbReference type="NCBI Taxonomy" id="281105"/>
    <lineage>
        <taxon>Bacteria</taxon>
        <taxon>Bacillati</taxon>
        <taxon>Actinomycetota</taxon>
        <taxon>Actinomycetes</taxon>
        <taxon>Kitasatosporales</taxon>
        <taxon>Streptomycetaceae</taxon>
        <taxon>Kitasatospora</taxon>
    </lineage>
</organism>
<name>A0A561S9H1_9ACTN</name>
<dbReference type="Proteomes" id="UP000317940">
    <property type="component" value="Unassembled WGS sequence"/>
</dbReference>
<comment type="caution">
    <text evidence="2">The sequence shown here is derived from an EMBL/GenBank/DDBJ whole genome shotgun (WGS) entry which is preliminary data.</text>
</comment>
<sequence length="48" mass="5429">MTDHLPAEPEHHTTTVLPRVGGGEQDEPDGQDECVAWTHCRFALHYED</sequence>
<dbReference type="EMBL" id="VIWT01000009">
    <property type="protein sequence ID" value="TWF71510.1"/>
    <property type="molecule type" value="Genomic_DNA"/>
</dbReference>
<gene>
    <name evidence="2" type="ORF">FHX73_19140</name>
</gene>
<evidence type="ECO:0000256" key="1">
    <source>
        <dbReference type="SAM" id="MobiDB-lite"/>
    </source>
</evidence>
<evidence type="ECO:0000313" key="3">
    <source>
        <dbReference type="Proteomes" id="UP000317940"/>
    </source>
</evidence>
<feature type="region of interest" description="Disordered" evidence="1">
    <location>
        <begin position="1"/>
        <end position="30"/>
    </location>
</feature>
<keyword evidence="3" id="KW-1185">Reference proteome</keyword>
<feature type="compositionally biased region" description="Basic and acidic residues" evidence="1">
    <location>
        <begin position="1"/>
        <end position="13"/>
    </location>
</feature>
<evidence type="ECO:0000313" key="2">
    <source>
        <dbReference type="EMBL" id="TWF71510.1"/>
    </source>
</evidence>
<accession>A0A561S9H1</accession>
<proteinExistence type="predicted"/>